<feature type="domain" description="PIN" evidence="3">
    <location>
        <begin position="1132"/>
        <end position="1293"/>
    </location>
</feature>
<dbReference type="Pfam" id="PF13638">
    <property type="entry name" value="PIN_4"/>
    <property type="match status" value="1"/>
</dbReference>
<dbReference type="Gene3D" id="1.25.40.10">
    <property type="entry name" value="Tetratricopeptide repeat domain"/>
    <property type="match status" value="1"/>
</dbReference>
<proteinExistence type="predicted"/>
<dbReference type="SUPFAM" id="SSF88723">
    <property type="entry name" value="PIN domain-like"/>
    <property type="match status" value="1"/>
</dbReference>
<dbReference type="GO" id="GO:0004540">
    <property type="term" value="F:RNA nuclease activity"/>
    <property type="evidence" value="ECO:0007669"/>
    <property type="project" value="UniProtKB-ARBA"/>
</dbReference>
<feature type="compositionally biased region" description="Acidic residues" evidence="1">
    <location>
        <begin position="1032"/>
        <end position="1044"/>
    </location>
</feature>
<dbReference type="InterPro" id="IPR018834">
    <property type="entry name" value="DNA/RNA-bd_Est1-type"/>
</dbReference>
<dbReference type="InterPro" id="IPR002716">
    <property type="entry name" value="PIN_dom"/>
</dbReference>
<dbReference type="SUPFAM" id="SSF48452">
    <property type="entry name" value="TPR-like"/>
    <property type="match status" value="1"/>
</dbReference>
<feature type="region of interest" description="Disordered" evidence="1">
    <location>
        <begin position="1013"/>
        <end position="1047"/>
    </location>
</feature>
<dbReference type="InterPro" id="IPR011990">
    <property type="entry name" value="TPR-like_helical_dom_sf"/>
</dbReference>
<feature type="compositionally biased region" description="Low complexity" evidence="1">
    <location>
        <begin position="1109"/>
        <end position="1118"/>
    </location>
</feature>
<evidence type="ECO:0000259" key="2">
    <source>
        <dbReference type="Pfam" id="PF10373"/>
    </source>
</evidence>
<evidence type="ECO:0000256" key="1">
    <source>
        <dbReference type="SAM" id="MobiDB-lite"/>
    </source>
</evidence>
<feature type="region of interest" description="Disordered" evidence="1">
    <location>
        <begin position="484"/>
        <end position="520"/>
    </location>
</feature>
<feature type="compositionally biased region" description="Low complexity" evidence="1">
    <location>
        <begin position="216"/>
        <end position="260"/>
    </location>
</feature>
<dbReference type="OrthoDB" id="2017974at2759"/>
<dbReference type="GO" id="GO:0005697">
    <property type="term" value="C:telomerase holoenzyme complex"/>
    <property type="evidence" value="ECO:0007669"/>
    <property type="project" value="TreeGrafter"/>
</dbReference>
<dbReference type="PANTHER" id="PTHR15696:SF0">
    <property type="entry name" value="TELOMERASE-BINDING PROTEIN EST1A"/>
    <property type="match status" value="1"/>
</dbReference>
<dbReference type="GO" id="GO:0000184">
    <property type="term" value="P:nuclear-transcribed mRNA catabolic process, nonsense-mediated decay"/>
    <property type="evidence" value="ECO:0007669"/>
    <property type="project" value="TreeGrafter"/>
</dbReference>
<dbReference type="GO" id="GO:0042162">
    <property type="term" value="F:telomeric DNA binding"/>
    <property type="evidence" value="ECO:0007669"/>
    <property type="project" value="TreeGrafter"/>
</dbReference>
<feature type="region of interest" description="Disordered" evidence="1">
    <location>
        <begin position="295"/>
        <end position="339"/>
    </location>
</feature>
<dbReference type="Gene3D" id="3.40.50.1010">
    <property type="entry name" value="5'-nuclease"/>
    <property type="match status" value="1"/>
</dbReference>
<protein>
    <recommendedName>
        <fullName evidence="6">PIN domain-containing protein</fullName>
    </recommendedName>
</protein>
<feature type="region of interest" description="Disordered" evidence="1">
    <location>
        <begin position="1"/>
        <end position="275"/>
    </location>
</feature>
<organism evidence="4 5">
    <name type="scientific">Trametes coccinea (strain BRFM310)</name>
    <name type="common">Pycnoporus coccineus</name>
    <dbReference type="NCBI Taxonomy" id="1353009"/>
    <lineage>
        <taxon>Eukaryota</taxon>
        <taxon>Fungi</taxon>
        <taxon>Dikarya</taxon>
        <taxon>Basidiomycota</taxon>
        <taxon>Agaricomycotina</taxon>
        <taxon>Agaricomycetes</taxon>
        <taxon>Polyporales</taxon>
        <taxon>Polyporaceae</taxon>
        <taxon>Trametes</taxon>
    </lineage>
</organism>
<name>A0A1Y2INZ8_TRAC3</name>
<feature type="region of interest" description="Disordered" evidence="1">
    <location>
        <begin position="745"/>
        <end position="771"/>
    </location>
</feature>
<sequence>MQDPSATKTTIVSRKGKEREPAQTDIAEKIFALRRKQATATAPRERPERTQPSTSSRPTTARPVSPRRLHAPPIPSPNIVVSEASPSQMDADSEDFSRRLKISYNSPRASHARPAANGSPGKLYNPNTDPIRRPAIITAEPEAMSDGASSSHSPRAVPARLQSSHPSRGVPDSHRQLFDPRKHDAVLFSAQNRQHGVVAPLNGSPNMGRPTPTPKSSGDWVSASSTSSASYAQSTISSNFTLSSATTDSSSASSALFDSSNPSRRSEDSTSSANAFSRKLKEVYRMISGLEGKILGKDRDRDREDDSERGTHRPGVLIKGRPASSSTPRAAASEEEESERWRKLVADHQALAESIREMLTLTLAPTVPASLKNIPQKYNLIIRLWSHAFYHLLESLRHAARPPTTSPVALEYLQQFLNYAYVFYGGLIEERNFTQYRGAFLEALGDLSRYWMAVSALVEGTHSSSNTLTVSAIAKNNLLASHIPKPSTPNATTDALDFPSNAVSPTPARIDDSPQSSEAEMPVGADAIAAGVAHLHNIPSVGQEAARLMELDSDKERWRQVAKEWFARGLAITPNSGKLQHHLGLLCRDKDGTDEELRGVYHFVKSMVAFHPFSTARESVLAMWSPTAQARRQAPDARLTELFVCLHGMLFTNIQLDDFKRVLERFQEKLQIGDGEQVEEREWIMMALINIGSLFEYGRSTAVLRRVAGIETRPPGAPGTSPILANSATAGKIKVLMNKRLDGDHSKMEVDDEDVDGERSPAGAHSPTSPELELPAALQLAMQLTFTMLSHTLRHPSRRPSEHATPTLNPYNTIILTFLATVLRDPTARAALERAIPWEDLASFLTSSISPRVILREHQKVSAESGLLLTSGSKPLPEDWCIRGMGWAGKKVFERGFWKKDADTAEEERNIEIEVLDRVELADQAMDGVIEDETDEREGAADSLPDKRRWVRLTRAGLRIARDMHGFKFFAVSPEDGQPCWRVEGVLAEKVSRWREEERREREAEEQRLRGLRWDDDSMEVDEADGHVDGGSSDDYEDDEEDSEEIRRLKVSRSAGCVWRGETDRIVPPSSLPSTPTPTLQARRRYLETLLESGQRGDAHGARRRRRAPAAAKKSAGGVRQSLRMVPGYTVLVVDTNILLASLPEVSALVESGQWTVVVPLPVVMELDSQSANQTPLGQAAAAALAYVASHMRSHSASLKVQTSRGNYLSNLNVRTEHVDFSSGNAERNMDDLILRAALWQDEHWVDRSALLKGGSEGAAAAAKDGANAAKVALLSLDRMLRLKARSRQLYAATEQDLASIFAQGT</sequence>
<evidence type="ECO:0000259" key="3">
    <source>
        <dbReference type="Pfam" id="PF13638"/>
    </source>
</evidence>
<feature type="region of interest" description="Disordered" evidence="1">
    <location>
        <begin position="1091"/>
        <end position="1119"/>
    </location>
</feature>
<dbReference type="EMBL" id="KZ084103">
    <property type="protein sequence ID" value="OSD02839.1"/>
    <property type="molecule type" value="Genomic_DNA"/>
</dbReference>
<feature type="compositionally biased region" description="Low complexity" evidence="1">
    <location>
        <begin position="321"/>
        <end position="331"/>
    </location>
</feature>
<dbReference type="InterPro" id="IPR029060">
    <property type="entry name" value="PIN-like_dom_sf"/>
</dbReference>
<evidence type="ECO:0000313" key="5">
    <source>
        <dbReference type="Proteomes" id="UP000193067"/>
    </source>
</evidence>
<feature type="domain" description="DNA/RNA-binding" evidence="2">
    <location>
        <begin position="562"/>
        <end position="694"/>
    </location>
</feature>
<dbReference type="CDD" id="cd09880">
    <property type="entry name" value="PIN_Smg5-6-like"/>
    <property type="match status" value="1"/>
</dbReference>
<feature type="compositionally biased region" description="Basic and acidic residues" evidence="1">
    <location>
        <begin position="295"/>
        <end position="311"/>
    </location>
</feature>
<dbReference type="STRING" id="1353009.A0A1Y2INZ8"/>
<feature type="compositionally biased region" description="Basic and acidic residues" evidence="1">
    <location>
        <begin position="15"/>
        <end position="28"/>
    </location>
</feature>
<dbReference type="InterPro" id="IPR045153">
    <property type="entry name" value="Est1/Ebs1-like"/>
</dbReference>
<dbReference type="GO" id="GO:0070034">
    <property type="term" value="F:telomerase RNA binding"/>
    <property type="evidence" value="ECO:0007669"/>
    <property type="project" value="TreeGrafter"/>
</dbReference>
<evidence type="ECO:0008006" key="6">
    <source>
        <dbReference type="Google" id="ProtNLM"/>
    </source>
</evidence>
<feature type="compositionally biased region" description="Polar residues" evidence="1">
    <location>
        <begin position="1"/>
        <end position="12"/>
    </location>
</feature>
<keyword evidence="5" id="KW-1185">Reference proteome</keyword>
<dbReference type="Pfam" id="PF10373">
    <property type="entry name" value="EST1_DNA_bind"/>
    <property type="match status" value="1"/>
</dbReference>
<feature type="compositionally biased region" description="Basic and acidic residues" evidence="1">
    <location>
        <begin position="171"/>
        <end position="185"/>
    </location>
</feature>
<accession>A0A1Y2INZ8</accession>
<evidence type="ECO:0000313" key="4">
    <source>
        <dbReference type="EMBL" id="OSD02839.1"/>
    </source>
</evidence>
<feature type="compositionally biased region" description="Low complexity" evidence="1">
    <location>
        <begin position="50"/>
        <end position="64"/>
    </location>
</feature>
<dbReference type="Proteomes" id="UP000193067">
    <property type="component" value="Unassembled WGS sequence"/>
</dbReference>
<gene>
    <name evidence="4" type="ORF">PYCCODRAFT_1467523</name>
</gene>
<reference evidence="4 5" key="1">
    <citation type="journal article" date="2015" name="Biotechnol. Biofuels">
        <title>Enhanced degradation of softwood versus hardwood by the white-rot fungus Pycnoporus coccineus.</title>
        <authorList>
            <person name="Couturier M."/>
            <person name="Navarro D."/>
            <person name="Chevret D."/>
            <person name="Henrissat B."/>
            <person name="Piumi F."/>
            <person name="Ruiz-Duenas F.J."/>
            <person name="Martinez A.T."/>
            <person name="Grigoriev I.V."/>
            <person name="Riley R."/>
            <person name="Lipzen A."/>
            <person name="Berrin J.G."/>
            <person name="Master E.R."/>
            <person name="Rosso M.N."/>
        </authorList>
    </citation>
    <scope>NUCLEOTIDE SEQUENCE [LARGE SCALE GENOMIC DNA]</scope>
    <source>
        <strain evidence="4 5">BRFM310</strain>
    </source>
</reference>
<dbReference type="PANTHER" id="PTHR15696">
    <property type="entry name" value="SMG-7 SUPPRESSOR WITH MORPHOLOGICAL EFFECT ON GENITALIA PROTEIN 7"/>
    <property type="match status" value="1"/>
</dbReference>